<feature type="chain" id="PRO_5035872622" evidence="2">
    <location>
        <begin position="25"/>
        <end position="357"/>
    </location>
</feature>
<organism evidence="3 4">
    <name type="scientific">Ceratodon purpureus</name>
    <name type="common">Fire moss</name>
    <name type="synonym">Dicranum purpureum</name>
    <dbReference type="NCBI Taxonomy" id="3225"/>
    <lineage>
        <taxon>Eukaryota</taxon>
        <taxon>Viridiplantae</taxon>
        <taxon>Streptophyta</taxon>
        <taxon>Embryophyta</taxon>
        <taxon>Bryophyta</taxon>
        <taxon>Bryophytina</taxon>
        <taxon>Bryopsida</taxon>
        <taxon>Dicranidae</taxon>
        <taxon>Pseudoditrichales</taxon>
        <taxon>Ditrichaceae</taxon>
        <taxon>Ceratodon</taxon>
    </lineage>
</organism>
<feature type="signal peptide" evidence="2">
    <location>
        <begin position="1"/>
        <end position="24"/>
    </location>
</feature>
<reference evidence="3" key="1">
    <citation type="submission" date="2020-06" db="EMBL/GenBank/DDBJ databases">
        <title>WGS assembly of Ceratodon purpureus strain R40.</title>
        <authorList>
            <person name="Carey S.B."/>
            <person name="Jenkins J."/>
            <person name="Shu S."/>
            <person name="Lovell J.T."/>
            <person name="Sreedasyam A."/>
            <person name="Maumus F."/>
            <person name="Tiley G.P."/>
            <person name="Fernandez-Pozo N."/>
            <person name="Barry K."/>
            <person name="Chen C."/>
            <person name="Wang M."/>
            <person name="Lipzen A."/>
            <person name="Daum C."/>
            <person name="Saski C.A."/>
            <person name="Payton A.C."/>
            <person name="Mcbreen J.C."/>
            <person name="Conrad R.E."/>
            <person name="Kollar L.M."/>
            <person name="Olsson S."/>
            <person name="Huttunen S."/>
            <person name="Landis J.B."/>
            <person name="Wickett N.J."/>
            <person name="Johnson M.G."/>
            <person name="Rensing S.A."/>
            <person name="Grimwood J."/>
            <person name="Schmutz J."/>
            <person name="Mcdaniel S.F."/>
        </authorList>
    </citation>
    <scope>NUCLEOTIDE SEQUENCE</scope>
    <source>
        <strain evidence="3">R40</strain>
    </source>
</reference>
<keyword evidence="1" id="KW-0472">Membrane</keyword>
<sequence length="357" mass="40655">MGSHLQAPMITFVFLFCLCHVAPAASTGPEVLTTPPIWNFTMSQCGLFRNEIVLRPLFILWPESIKGVPFRYCCEYQPPTSTPLTFNLSGYRYGPEGGTLVPAPYFDLGLIDKKYKWYWKNWNFWKLPTKLYSAPIYCEVTDLHRLYMYRFWTQTFVRGVISAAPLIAILLIGGIFIPCCRDRRRLVQWEELFSDLLHVLLLCLVGSCLMEAIAHSAIREWRSQLMFNGGVVYTYLTLFAILSALFRHSINPDRKHRTDWRWQKVFGQVAAQFMVGAYLGLVEDVSGRGLEGVAGLVLGTVIGATIWSAGVEMYIISQIFSLSSKESEKCPKCKTPTCDVCRSRHGARSFELGVYNY</sequence>
<feature type="transmembrane region" description="Helical" evidence="1">
    <location>
        <begin position="225"/>
        <end position="245"/>
    </location>
</feature>
<dbReference type="EMBL" id="CM026423">
    <property type="protein sequence ID" value="KAG0583803.1"/>
    <property type="molecule type" value="Genomic_DNA"/>
</dbReference>
<evidence type="ECO:0000256" key="1">
    <source>
        <dbReference type="SAM" id="Phobius"/>
    </source>
</evidence>
<gene>
    <name evidence="3" type="ORF">KC19_3G164500</name>
</gene>
<dbReference type="AlphaFoldDB" id="A0A8T0IMZ2"/>
<protein>
    <submittedName>
        <fullName evidence="3">Uncharacterized protein</fullName>
    </submittedName>
</protein>
<keyword evidence="1" id="KW-1133">Transmembrane helix</keyword>
<feature type="transmembrane region" description="Helical" evidence="1">
    <location>
        <begin position="293"/>
        <end position="316"/>
    </location>
</feature>
<evidence type="ECO:0000313" key="4">
    <source>
        <dbReference type="Proteomes" id="UP000822688"/>
    </source>
</evidence>
<feature type="transmembrane region" description="Helical" evidence="1">
    <location>
        <begin position="156"/>
        <end position="180"/>
    </location>
</feature>
<feature type="transmembrane region" description="Helical" evidence="1">
    <location>
        <begin position="192"/>
        <end position="213"/>
    </location>
</feature>
<proteinExistence type="predicted"/>
<name>A0A8T0IMZ2_CERPU</name>
<comment type="caution">
    <text evidence="3">The sequence shown here is derived from an EMBL/GenBank/DDBJ whole genome shotgun (WGS) entry which is preliminary data.</text>
</comment>
<keyword evidence="4" id="KW-1185">Reference proteome</keyword>
<keyword evidence="1" id="KW-0812">Transmembrane</keyword>
<accession>A0A8T0IMZ2</accession>
<evidence type="ECO:0000313" key="3">
    <source>
        <dbReference type="EMBL" id="KAG0583803.1"/>
    </source>
</evidence>
<dbReference type="Proteomes" id="UP000822688">
    <property type="component" value="Chromosome 3"/>
</dbReference>
<evidence type="ECO:0000256" key="2">
    <source>
        <dbReference type="SAM" id="SignalP"/>
    </source>
</evidence>
<feature type="transmembrane region" description="Helical" evidence="1">
    <location>
        <begin position="265"/>
        <end position="281"/>
    </location>
</feature>
<keyword evidence="2" id="KW-0732">Signal</keyword>